<evidence type="ECO:0000256" key="1">
    <source>
        <dbReference type="SAM" id="MobiDB-lite"/>
    </source>
</evidence>
<dbReference type="AlphaFoldDB" id="A0A6J7N4K3"/>
<dbReference type="PANTHER" id="PTHR33383">
    <property type="entry name" value="MEMBRANE PROTEIN INSERTION EFFICIENCY FACTOR-RELATED"/>
    <property type="match status" value="1"/>
</dbReference>
<dbReference type="NCBIfam" id="TIGR00278">
    <property type="entry name" value="membrane protein insertion efficiency factor YidD"/>
    <property type="match status" value="1"/>
</dbReference>
<dbReference type="SMART" id="SM01234">
    <property type="entry name" value="Haemolytic"/>
    <property type="match status" value="1"/>
</dbReference>
<organism evidence="2">
    <name type="scientific">freshwater metagenome</name>
    <dbReference type="NCBI Taxonomy" id="449393"/>
    <lineage>
        <taxon>unclassified sequences</taxon>
        <taxon>metagenomes</taxon>
        <taxon>ecological metagenomes</taxon>
    </lineage>
</organism>
<dbReference type="Pfam" id="PF01809">
    <property type="entry name" value="YidD"/>
    <property type="match status" value="1"/>
</dbReference>
<sequence>MNLSLHKCEQRTTLGDRAEHAMLRAIRWYQSLRPGHPSPCRFFPSCSEYAYEAIETFGPRTGGWLTVKRLSRCRPFGPSGFDPVPTAEGIDQNPSTVRGTVDVPLESR</sequence>
<gene>
    <name evidence="2" type="ORF">UFOPK4000_00408</name>
</gene>
<dbReference type="HAMAP" id="MF_00386">
    <property type="entry name" value="UPF0161_YidD"/>
    <property type="match status" value="1"/>
</dbReference>
<dbReference type="EMBL" id="CAFBOT010000047">
    <property type="protein sequence ID" value="CAB4986032.1"/>
    <property type="molecule type" value="Genomic_DNA"/>
</dbReference>
<protein>
    <submittedName>
        <fullName evidence="2">Unannotated protein</fullName>
    </submittedName>
</protein>
<reference evidence="2" key="1">
    <citation type="submission" date="2020-05" db="EMBL/GenBank/DDBJ databases">
        <authorList>
            <person name="Chiriac C."/>
            <person name="Salcher M."/>
            <person name="Ghai R."/>
            <person name="Kavagutti S V."/>
        </authorList>
    </citation>
    <scope>NUCLEOTIDE SEQUENCE</scope>
</reference>
<proteinExistence type="inferred from homology"/>
<accession>A0A6J7N4K3</accession>
<evidence type="ECO:0000313" key="2">
    <source>
        <dbReference type="EMBL" id="CAB4986032.1"/>
    </source>
</evidence>
<dbReference type="PANTHER" id="PTHR33383:SF1">
    <property type="entry name" value="MEMBRANE PROTEIN INSERTION EFFICIENCY FACTOR-RELATED"/>
    <property type="match status" value="1"/>
</dbReference>
<feature type="region of interest" description="Disordered" evidence="1">
    <location>
        <begin position="80"/>
        <end position="108"/>
    </location>
</feature>
<name>A0A6J7N4K3_9ZZZZ</name>
<dbReference type="InterPro" id="IPR002696">
    <property type="entry name" value="Membr_insert_effic_factor_YidD"/>
</dbReference>